<feature type="transmembrane region" description="Helical" evidence="1">
    <location>
        <begin position="82"/>
        <end position="105"/>
    </location>
</feature>
<evidence type="ECO:0000313" key="3">
    <source>
        <dbReference type="EMBL" id="SHI48787.1"/>
    </source>
</evidence>
<protein>
    <recommendedName>
        <fullName evidence="2">CAAX prenyl protease 2/Lysostaphin resistance protein A-like domain-containing protein</fullName>
    </recommendedName>
</protein>
<dbReference type="EMBL" id="FQYI01000002">
    <property type="protein sequence ID" value="SHI48787.1"/>
    <property type="molecule type" value="Genomic_DNA"/>
</dbReference>
<keyword evidence="1" id="KW-1133">Transmembrane helix</keyword>
<dbReference type="GO" id="GO:0080120">
    <property type="term" value="P:CAAX-box protein maturation"/>
    <property type="evidence" value="ECO:0007669"/>
    <property type="project" value="UniProtKB-ARBA"/>
</dbReference>
<feature type="transmembrane region" description="Helical" evidence="1">
    <location>
        <begin position="125"/>
        <end position="157"/>
    </location>
</feature>
<gene>
    <name evidence="3" type="ORF">SAMN05443429_10226</name>
</gene>
<dbReference type="Pfam" id="PF02517">
    <property type="entry name" value="Rce1-like"/>
    <property type="match status" value="1"/>
</dbReference>
<dbReference type="STRING" id="1118202.SAMN05443429_10226"/>
<evidence type="ECO:0000259" key="2">
    <source>
        <dbReference type="Pfam" id="PF02517"/>
    </source>
</evidence>
<dbReference type="InterPro" id="IPR003675">
    <property type="entry name" value="Rce1/LyrA-like_dom"/>
</dbReference>
<organism evidence="3 4">
    <name type="scientific">Cruoricaptor ignavus</name>
    <dbReference type="NCBI Taxonomy" id="1118202"/>
    <lineage>
        <taxon>Bacteria</taxon>
        <taxon>Pseudomonadati</taxon>
        <taxon>Bacteroidota</taxon>
        <taxon>Flavobacteriia</taxon>
        <taxon>Flavobacteriales</taxon>
        <taxon>Weeksellaceae</taxon>
        <taxon>Cruoricaptor</taxon>
    </lineage>
</organism>
<dbReference type="OrthoDB" id="9777755at2"/>
<keyword evidence="1" id="KW-0472">Membrane</keyword>
<dbReference type="GO" id="GO:0004175">
    <property type="term" value="F:endopeptidase activity"/>
    <property type="evidence" value="ECO:0007669"/>
    <property type="project" value="UniProtKB-ARBA"/>
</dbReference>
<evidence type="ECO:0000313" key="4">
    <source>
        <dbReference type="Proteomes" id="UP000184335"/>
    </source>
</evidence>
<feature type="transmembrane region" description="Helical" evidence="1">
    <location>
        <begin position="40"/>
        <end position="62"/>
    </location>
</feature>
<dbReference type="Proteomes" id="UP000184335">
    <property type="component" value="Unassembled WGS sequence"/>
</dbReference>
<keyword evidence="4" id="KW-1185">Reference proteome</keyword>
<evidence type="ECO:0000256" key="1">
    <source>
        <dbReference type="SAM" id="Phobius"/>
    </source>
</evidence>
<name>A0A1M6BJG1_9FLAO</name>
<dbReference type="RefSeq" id="WP_159430220.1">
    <property type="nucleotide sequence ID" value="NZ_FQYI01000002.1"/>
</dbReference>
<reference evidence="3 4" key="1">
    <citation type="submission" date="2016-11" db="EMBL/GenBank/DDBJ databases">
        <authorList>
            <person name="Jaros S."/>
            <person name="Januszkiewicz K."/>
            <person name="Wedrychowicz H."/>
        </authorList>
    </citation>
    <scope>NUCLEOTIDE SEQUENCE [LARGE SCALE GENOMIC DNA]</scope>
    <source>
        <strain evidence="3 4">DSM 25479</strain>
    </source>
</reference>
<feature type="domain" description="CAAX prenyl protease 2/Lysostaphin resistance protein A-like" evidence="2">
    <location>
        <begin position="88"/>
        <end position="182"/>
    </location>
</feature>
<dbReference type="AlphaFoldDB" id="A0A1M6BJG1"/>
<proteinExistence type="predicted"/>
<accession>A0A1M6BJG1</accession>
<sequence>MQIILYSLIILIYFIFKVRKGQDKRSIICRHGISLPYCKYYLYALFIAIFSIVITWVLFWIFPFDFSILKKTTYNNYSFENISLKVIIFIFFRELVFITFGEELFFRGLIGRFLFNKFNFTKGNLLQTIVFLIPHLLLLTISLKLFPILITIAISAWFLGWLTYKSNSIFPAVLTHTLVNTFSILLFLSQT</sequence>
<feature type="transmembrane region" description="Helical" evidence="1">
    <location>
        <begin position="169"/>
        <end position="188"/>
    </location>
</feature>
<keyword evidence="1" id="KW-0812">Transmembrane</keyword>